<keyword evidence="2" id="KW-0805">Transcription regulation</keyword>
<evidence type="ECO:0000256" key="1">
    <source>
        <dbReference type="ARBA" id="ARBA00009437"/>
    </source>
</evidence>
<proteinExistence type="inferred from homology"/>
<dbReference type="GO" id="GO:0003677">
    <property type="term" value="F:DNA binding"/>
    <property type="evidence" value="ECO:0007669"/>
    <property type="project" value="UniProtKB-KW"/>
</dbReference>
<dbReference type="SUPFAM" id="SSF46785">
    <property type="entry name" value="Winged helix' DNA-binding domain"/>
    <property type="match status" value="1"/>
</dbReference>
<evidence type="ECO:0000256" key="5">
    <source>
        <dbReference type="ARBA" id="ARBA00023163"/>
    </source>
</evidence>
<dbReference type="Gene3D" id="3.40.190.290">
    <property type="match status" value="1"/>
</dbReference>
<feature type="domain" description="HTH lysR-type" evidence="6">
    <location>
        <begin position="4"/>
        <end position="61"/>
    </location>
</feature>
<keyword evidence="3" id="KW-0238">DNA-binding</keyword>
<evidence type="ECO:0000256" key="2">
    <source>
        <dbReference type="ARBA" id="ARBA00023015"/>
    </source>
</evidence>
<comment type="similarity">
    <text evidence="1">Belongs to the LysR transcriptional regulatory family.</text>
</comment>
<accession>A0AA48GIW0</accession>
<keyword evidence="8" id="KW-1185">Reference proteome</keyword>
<evidence type="ECO:0000313" key="7">
    <source>
        <dbReference type="EMBL" id="BDU71889.1"/>
    </source>
</evidence>
<dbReference type="InterPro" id="IPR000847">
    <property type="entry name" value="LysR_HTH_N"/>
</dbReference>
<dbReference type="GO" id="GO:0003700">
    <property type="term" value="F:DNA-binding transcription factor activity"/>
    <property type="evidence" value="ECO:0007669"/>
    <property type="project" value="InterPro"/>
</dbReference>
<dbReference type="SUPFAM" id="SSF53850">
    <property type="entry name" value="Periplasmic binding protein-like II"/>
    <property type="match status" value="1"/>
</dbReference>
<dbReference type="PROSITE" id="PS50931">
    <property type="entry name" value="HTH_LYSR"/>
    <property type="match status" value="1"/>
</dbReference>
<dbReference type="Proteomes" id="UP001238179">
    <property type="component" value="Chromosome"/>
</dbReference>
<sequence>MEWLNYHHLLYFWTAAKEGSITSAARTLNLSQPALSTQIRQLEASLGERLFEKSGRGLRLTSAGQTAFRYAEEIFSLGSEFQHQLKGHPTGRALQLVAGVSDVLPKLMVHRLLQPALELGEPLRLACREAPLPRLLDALQTHEIDIVLSDAPWTPRSGARAYNHVLGESGVELFGTPALAERHPGLFPGGLNGAPLLLPSPGNALRRSLDAWFERNAVVPLIVGEFDDTALLETFGAQGLGFFAAPAAISQEVARTYGVRSLGSLDGVRERTYAVSAERKLVHPAVLAILRAAKEEIFP</sequence>
<dbReference type="KEGG" id="msil:METEAL_10630"/>
<evidence type="ECO:0000256" key="3">
    <source>
        <dbReference type="ARBA" id="ARBA00023125"/>
    </source>
</evidence>
<name>A0AA48GIW0_9BACT</name>
<reference evidence="8" key="1">
    <citation type="journal article" date="2023" name="Int. J. Syst. Evol. Microbiol.">
        <title>Mesoterricola silvestris gen. nov., sp. nov., Mesoterricola sediminis sp. nov., Geothrix oryzae sp. nov., Geothrix edaphica sp. nov., Geothrix rubra sp. nov., and Geothrix limicola sp. nov., six novel members of Acidobacteriota isolated from soils.</title>
        <authorList>
            <person name="Itoh H."/>
            <person name="Sugisawa Y."/>
            <person name="Mise K."/>
            <person name="Xu Z."/>
            <person name="Kuniyasu M."/>
            <person name="Ushijima N."/>
            <person name="Kawano K."/>
            <person name="Kobayashi E."/>
            <person name="Shiratori Y."/>
            <person name="Masuda Y."/>
            <person name="Senoo K."/>
        </authorList>
    </citation>
    <scope>NUCLEOTIDE SEQUENCE [LARGE SCALE GENOMIC DNA]</scope>
    <source>
        <strain evidence="8">W79</strain>
    </source>
</reference>
<dbReference type="InterPro" id="IPR036388">
    <property type="entry name" value="WH-like_DNA-bd_sf"/>
</dbReference>
<evidence type="ECO:0000256" key="4">
    <source>
        <dbReference type="ARBA" id="ARBA00023159"/>
    </source>
</evidence>
<gene>
    <name evidence="7" type="ORF">METEAL_10630</name>
</gene>
<dbReference type="PANTHER" id="PTHR30293">
    <property type="entry name" value="TRANSCRIPTIONAL REGULATORY PROTEIN NAC-RELATED"/>
    <property type="match status" value="1"/>
</dbReference>
<dbReference type="FunFam" id="1.10.10.10:FF:000001">
    <property type="entry name" value="LysR family transcriptional regulator"/>
    <property type="match status" value="1"/>
</dbReference>
<keyword evidence="5" id="KW-0804">Transcription</keyword>
<dbReference type="InterPro" id="IPR005119">
    <property type="entry name" value="LysR_subst-bd"/>
</dbReference>
<evidence type="ECO:0000313" key="8">
    <source>
        <dbReference type="Proteomes" id="UP001238179"/>
    </source>
</evidence>
<dbReference type="PRINTS" id="PR00039">
    <property type="entry name" value="HTHLYSR"/>
</dbReference>
<keyword evidence="4" id="KW-0010">Activator</keyword>
<protein>
    <submittedName>
        <fullName evidence="7">Transcriptional activator NhaR</fullName>
    </submittedName>
</protein>
<dbReference type="GO" id="GO:2000142">
    <property type="term" value="P:regulation of DNA-templated transcription initiation"/>
    <property type="evidence" value="ECO:0007669"/>
    <property type="project" value="TreeGrafter"/>
</dbReference>
<dbReference type="Gene3D" id="1.10.10.10">
    <property type="entry name" value="Winged helix-like DNA-binding domain superfamily/Winged helix DNA-binding domain"/>
    <property type="match status" value="1"/>
</dbReference>
<dbReference type="Pfam" id="PF03466">
    <property type="entry name" value="LysR_substrate"/>
    <property type="match status" value="1"/>
</dbReference>
<dbReference type="RefSeq" id="WP_316414791.1">
    <property type="nucleotide sequence ID" value="NZ_AP027080.1"/>
</dbReference>
<dbReference type="Pfam" id="PF00126">
    <property type="entry name" value="HTH_1"/>
    <property type="match status" value="1"/>
</dbReference>
<dbReference type="EMBL" id="AP027080">
    <property type="protein sequence ID" value="BDU71889.1"/>
    <property type="molecule type" value="Genomic_DNA"/>
</dbReference>
<evidence type="ECO:0000259" key="6">
    <source>
        <dbReference type="PROSITE" id="PS50931"/>
    </source>
</evidence>
<dbReference type="InterPro" id="IPR036390">
    <property type="entry name" value="WH_DNA-bd_sf"/>
</dbReference>
<dbReference type="PANTHER" id="PTHR30293:SF2">
    <property type="entry name" value="TRANSCRIPTIONAL ACTIVATOR PROTEIN NHAR"/>
    <property type="match status" value="1"/>
</dbReference>
<dbReference type="AlphaFoldDB" id="A0AA48GIW0"/>
<organism evidence="7 8">
    <name type="scientific">Mesoterricola silvestris</name>
    <dbReference type="NCBI Taxonomy" id="2927979"/>
    <lineage>
        <taxon>Bacteria</taxon>
        <taxon>Pseudomonadati</taxon>
        <taxon>Acidobacteriota</taxon>
        <taxon>Holophagae</taxon>
        <taxon>Holophagales</taxon>
        <taxon>Holophagaceae</taxon>
        <taxon>Mesoterricola</taxon>
    </lineage>
</organism>